<sequence length="135" mass="14621">MTEVTGIGAWITINYTDAAAAIDYLVRVLGFDEHVDHRASDGSVEHAELLWPPGGGIMIGTDKGGARWSGLAGEPGTSTAYLVTDDPDAIYERVTAEGWMILRELHDETSYANREFACADPEGNAWSIGTYRGEE</sequence>
<name>A0A2U1T209_9MICO</name>
<dbReference type="Gene3D" id="3.30.720.120">
    <property type="match status" value="1"/>
</dbReference>
<reference evidence="3" key="1">
    <citation type="submission" date="2018-04" db="EMBL/GenBank/DDBJ databases">
        <authorList>
            <person name="Liu S."/>
            <person name="Wang Z."/>
            <person name="Li J."/>
        </authorList>
    </citation>
    <scope>NUCLEOTIDE SEQUENCE [LARGE SCALE GENOMIC DNA]</scope>
    <source>
        <strain evidence="3">S1194</strain>
    </source>
</reference>
<dbReference type="EMBL" id="QEEX01000001">
    <property type="protein sequence ID" value="PWB97912.1"/>
    <property type="molecule type" value="Genomic_DNA"/>
</dbReference>
<dbReference type="Pfam" id="PF00903">
    <property type="entry name" value="Glyoxalase"/>
    <property type="match status" value="1"/>
</dbReference>
<dbReference type="SUPFAM" id="SSF54593">
    <property type="entry name" value="Glyoxalase/Bleomycin resistance protein/Dihydroxybiphenyl dioxygenase"/>
    <property type="match status" value="1"/>
</dbReference>
<proteinExistence type="predicted"/>
<organism evidence="2 3">
    <name type="scientific">Homoserinimonas hongtaonis</name>
    <dbReference type="NCBI Taxonomy" id="2079791"/>
    <lineage>
        <taxon>Bacteria</taxon>
        <taxon>Bacillati</taxon>
        <taxon>Actinomycetota</taxon>
        <taxon>Actinomycetes</taxon>
        <taxon>Micrococcales</taxon>
        <taxon>Microbacteriaceae</taxon>
        <taxon>Homoserinimonas</taxon>
    </lineage>
</organism>
<dbReference type="RefSeq" id="WP_108997749.1">
    <property type="nucleotide sequence ID" value="NZ_QEEX01000001.1"/>
</dbReference>
<evidence type="ECO:0000313" key="3">
    <source>
        <dbReference type="Proteomes" id="UP000244978"/>
    </source>
</evidence>
<dbReference type="PROSITE" id="PS51819">
    <property type="entry name" value="VOC"/>
    <property type="match status" value="1"/>
</dbReference>
<feature type="domain" description="VOC" evidence="1">
    <location>
        <begin position="7"/>
        <end position="131"/>
    </location>
</feature>
<dbReference type="AlphaFoldDB" id="A0A2U1T209"/>
<dbReference type="InterPro" id="IPR029068">
    <property type="entry name" value="Glyas_Bleomycin-R_OHBP_Dase"/>
</dbReference>
<dbReference type="Proteomes" id="UP000244978">
    <property type="component" value="Unassembled WGS sequence"/>
</dbReference>
<evidence type="ECO:0000259" key="1">
    <source>
        <dbReference type="PROSITE" id="PS51819"/>
    </source>
</evidence>
<comment type="caution">
    <text evidence="2">The sequence shown here is derived from an EMBL/GenBank/DDBJ whole genome shotgun (WGS) entry which is preliminary data.</text>
</comment>
<accession>A0A2U1T209</accession>
<gene>
    <name evidence="2" type="ORF">DF220_08770</name>
</gene>
<keyword evidence="3" id="KW-1185">Reference proteome</keyword>
<dbReference type="InterPro" id="IPR004360">
    <property type="entry name" value="Glyas_Fos-R_dOase_dom"/>
</dbReference>
<dbReference type="InterPro" id="IPR037523">
    <property type="entry name" value="VOC_core"/>
</dbReference>
<protein>
    <submittedName>
        <fullName evidence="2">Glyoxalase</fullName>
    </submittedName>
</protein>
<dbReference type="Gene3D" id="3.30.720.110">
    <property type="match status" value="1"/>
</dbReference>
<evidence type="ECO:0000313" key="2">
    <source>
        <dbReference type="EMBL" id="PWB97912.1"/>
    </source>
</evidence>